<dbReference type="GeneID" id="64670712"/>
<gene>
    <name evidence="3" type="ORF">F5891DRAFT_974104</name>
</gene>
<dbReference type="RefSeq" id="XP_041234364.1">
    <property type="nucleotide sequence ID" value="XM_041376414.1"/>
</dbReference>
<evidence type="ECO:0000256" key="1">
    <source>
        <dbReference type="SAM" id="Coils"/>
    </source>
</evidence>
<feature type="compositionally biased region" description="Pro residues" evidence="2">
    <location>
        <begin position="672"/>
        <end position="688"/>
    </location>
</feature>
<accession>A0AAD4HWJ5</accession>
<feature type="region of interest" description="Disordered" evidence="2">
    <location>
        <begin position="669"/>
        <end position="698"/>
    </location>
</feature>
<reference evidence="3" key="1">
    <citation type="journal article" date="2020" name="New Phytol.">
        <title>Comparative genomics reveals dynamic genome evolution in host specialist ectomycorrhizal fungi.</title>
        <authorList>
            <person name="Lofgren L.A."/>
            <person name="Nguyen N.H."/>
            <person name="Vilgalys R."/>
            <person name="Ruytinx J."/>
            <person name="Liao H.L."/>
            <person name="Branco S."/>
            <person name="Kuo A."/>
            <person name="LaButti K."/>
            <person name="Lipzen A."/>
            <person name="Andreopoulos W."/>
            <person name="Pangilinan J."/>
            <person name="Riley R."/>
            <person name="Hundley H."/>
            <person name="Na H."/>
            <person name="Barry K."/>
            <person name="Grigoriev I.V."/>
            <person name="Stajich J.E."/>
            <person name="Kennedy P.G."/>
        </authorList>
    </citation>
    <scope>NUCLEOTIDE SEQUENCE</scope>
    <source>
        <strain evidence="3">FC203</strain>
    </source>
</reference>
<feature type="compositionally biased region" description="Polar residues" evidence="2">
    <location>
        <begin position="543"/>
        <end position="557"/>
    </location>
</feature>
<feature type="region of interest" description="Disordered" evidence="2">
    <location>
        <begin position="586"/>
        <end position="605"/>
    </location>
</feature>
<keyword evidence="1" id="KW-0175">Coiled coil</keyword>
<evidence type="ECO:0000313" key="3">
    <source>
        <dbReference type="EMBL" id="KAG1908789.1"/>
    </source>
</evidence>
<protein>
    <submittedName>
        <fullName evidence="3">Uncharacterized protein</fullName>
    </submittedName>
</protein>
<feature type="compositionally biased region" description="Low complexity" evidence="2">
    <location>
        <begin position="868"/>
        <end position="877"/>
    </location>
</feature>
<dbReference type="Proteomes" id="UP001195769">
    <property type="component" value="Unassembled WGS sequence"/>
</dbReference>
<dbReference type="AlphaFoldDB" id="A0AAD4HWJ5"/>
<comment type="caution">
    <text evidence="3">The sequence shown here is derived from an EMBL/GenBank/DDBJ whole genome shotgun (WGS) entry which is preliminary data.</text>
</comment>
<dbReference type="EMBL" id="JABBWK010000001">
    <property type="protein sequence ID" value="KAG1908789.1"/>
    <property type="molecule type" value="Genomic_DNA"/>
</dbReference>
<feature type="region of interest" description="Disordered" evidence="2">
    <location>
        <begin position="849"/>
        <end position="877"/>
    </location>
</feature>
<feature type="region of interest" description="Disordered" evidence="2">
    <location>
        <begin position="531"/>
        <end position="566"/>
    </location>
</feature>
<keyword evidence="4" id="KW-1185">Reference proteome</keyword>
<evidence type="ECO:0000313" key="4">
    <source>
        <dbReference type="Proteomes" id="UP001195769"/>
    </source>
</evidence>
<sequence length="877" mass="96263">MQILSTPSQYEATYFDTIFRHMAKPRLYNTTEEKLQAARSYQRAYNTHQRNKLPDRYLKQNAVIGGGITNGKIKGEVKIEGVIIGSSSTENFIEGLCMHFISNLDDPDTLDVMRGAIDVLQDLHQCAQFVVDNVIEECGMIGDLSCTQQSLFQICRVLTALEDVFTHAILGVSYLIDVHKRHGLKHQIAPDNQSCDIPWVYLHNVISRDATTRQKSSHVTRQLGKQSSHVNAATQQKMAPRSWLLEDQQAFVLTYHESFLKCKKNGNYASFWPPFCEKWEENWPITLAEEPLDENAKLEQIAKARNALQMCLIVKLRNDFGNSKVGCWANAAGNTIVSKLIGDITIKSGKKKSCPLNAAEVYAKKYYASRVQPAVKEELDAMKDALDAPEPKKRAMQVVRKQLASYWENETPEAKEEVAKLAREMKEEREKDVNHDKKELSKELLTEILSIFFTELHDATGWTFSVLLTGPDPTNTGKLDVSSLHIGTTTAGNQFNHAFPKFEESIMVPYFEFASRAFPDQDVADAASLLSNRATPDTPPDTPLQNDTSLPDAQAQGTLPAHNSLACSPTPMDVAIDTSLAIVPSASTSTPDTSLTTVPSASTSMPDTSLTLLESLPLLSQLSAALFGQGMSHADTSLTHTPQPGYNFFQYPPPPSLEDDSIDLDFNNTILPMPPNYRPPSPLPPSSPLPSSSPSSQTDWFPSLRFSADFSFSDTYRDGFDNTFDHTVLQSLTSPPRLQHLSSTLANTAHDQSRTSIPYNNTPTPMAIPAPAHTSTPVEIPTSVQPSTVPPESLTVGPIMAASAVPTAVAGTLPMTTKASKCKSKKSNMEAVSAKHQKKGDAVAVLTENSQHVEGGRGKQQRFQSSRAAAANAIGTT</sequence>
<evidence type="ECO:0000256" key="2">
    <source>
        <dbReference type="SAM" id="MobiDB-lite"/>
    </source>
</evidence>
<organism evidence="3 4">
    <name type="scientific">Suillus fuscotomentosus</name>
    <dbReference type="NCBI Taxonomy" id="1912939"/>
    <lineage>
        <taxon>Eukaryota</taxon>
        <taxon>Fungi</taxon>
        <taxon>Dikarya</taxon>
        <taxon>Basidiomycota</taxon>
        <taxon>Agaricomycotina</taxon>
        <taxon>Agaricomycetes</taxon>
        <taxon>Agaricomycetidae</taxon>
        <taxon>Boletales</taxon>
        <taxon>Suillineae</taxon>
        <taxon>Suillaceae</taxon>
        <taxon>Suillus</taxon>
    </lineage>
</organism>
<feature type="coiled-coil region" evidence="1">
    <location>
        <begin position="411"/>
        <end position="443"/>
    </location>
</feature>
<proteinExistence type="predicted"/>
<name>A0AAD4HWJ5_9AGAM</name>